<protein>
    <submittedName>
        <fullName evidence="1">Uncharacterized protein</fullName>
    </submittedName>
</protein>
<reference evidence="1" key="1">
    <citation type="submission" date="2018-05" db="EMBL/GenBank/DDBJ databases">
        <authorList>
            <person name="Lanie J.A."/>
            <person name="Ng W.-L."/>
            <person name="Kazmierczak K.M."/>
            <person name="Andrzejewski T.M."/>
            <person name="Davidsen T.M."/>
            <person name="Wayne K.J."/>
            <person name="Tettelin H."/>
            <person name="Glass J.I."/>
            <person name="Rusch D."/>
            <person name="Podicherti R."/>
            <person name="Tsui H.-C.T."/>
            <person name="Winkler M.E."/>
        </authorList>
    </citation>
    <scope>NUCLEOTIDE SEQUENCE</scope>
</reference>
<accession>A0A382BBX9</accession>
<evidence type="ECO:0000313" key="1">
    <source>
        <dbReference type="EMBL" id="SVB11330.1"/>
    </source>
</evidence>
<organism evidence="1">
    <name type="scientific">marine metagenome</name>
    <dbReference type="NCBI Taxonomy" id="408172"/>
    <lineage>
        <taxon>unclassified sequences</taxon>
        <taxon>metagenomes</taxon>
        <taxon>ecological metagenomes</taxon>
    </lineage>
</organism>
<sequence>MANDEIKVFYPACGFDFWRDSNPDFDRPLASLEQVRDGLFGRGRITNKKPQFMDIVFCDINPGIEINTIKSAVRRLFRGADNNPNMSDFVIKSESKIEFSTRPPEEWNLTFEWDDPRGEWKEQSWMYEICGRGLNDVMVRFRYYFASYQQIMYYLYSIGWKLGENDAILLGSNWREYGEGGQNLRTIFEDPLDKFFHDDTKILDAHTIRSHSDGMWID</sequence>
<name>A0A382BBX9_9ZZZZ</name>
<dbReference type="EMBL" id="UINC01029126">
    <property type="protein sequence ID" value="SVB11330.1"/>
    <property type="molecule type" value="Genomic_DNA"/>
</dbReference>
<proteinExistence type="predicted"/>
<dbReference type="AlphaFoldDB" id="A0A382BBX9"/>
<gene>
    <name evidence="1" type="ORF">METZ01_LOCUS164184</name>
</gene>